<keyword evidence="2" id="KW-1185">Reference proteome</keyword>
<sequence length="40" mass="4750">MCFTEFGYQISDQRRVLVLTDVEQSAQIRFVFPLVSIWLL</sequence>
<dbReference type="KEGG" id="nri:NRI_0541"/>
<protein>
    <submittedName>
        <fullName evidence="1">Uncharacterized protein</fullName>
    </submittedName>
</protein>
<dbReference type="AlphaFoldDB" id="C6V553"/>
<accession>C6V553</accession>
<dbReference type="HOGENOM" id="CLU_3293068_0_0_5"/>
<reference evidence="1 2" key="1">
    <citation type="journal article" date="2009" name="Nucleic Acids Res.">
        <title>Analysis of complete genome sequence of Neorickettsia risticii: causative agent of Potomac horse fever.</title>
        <authorList>
            <person name="Lin M."/>
            <person name="Zhang C."/>
            <person name="Gibson K."/>
            <person name="Rikihisa Y."/>
        </authorList>
    </citation>
    <scope>NUCLEOTIDE SEQUENCE [LARGE SCALE GENOMIC DNA]</scope>
    <source>
        <strain evidence="1 2">Illinois</strain>
    </source>
</reference>
<name>C6V553_NEORI</name>
<gene>
    <name evidence="1" type="ordered locus">NRI_0541</name>
</gene>
<dbReference type="STRING" id="434131.NRI_0541"/>
<dbReference type="EMBL" id="CP001431">
    <property type="protein sequence ID" value="ACT69518.1"/>
    <property type="molecule type" value="Genomic_DNA"/>
</dbReference>
<evidence type="ECO:0000313" key="2">
    <source>
        <dbReference type="Proteomes" id="UP000001627"/>
    </source>
</evidence>
<proteinExistence type="predicted"/>
<evidence type="ECO:0000313" key="1">
    <source>
        <dbReference type="EMBL" id="ACT69518.1"/>
    </source>
</evidence>
<dbReference type="Proteomes" id="UP000001627">
    <property type="component" value="Chromosome"/>
</dbReference>
<organism evidence="1 2">
    <name type="scientific">Neorickettsia risticii (strain Illinois)</name>
    <dbReference type="NCBI Taxonomy" id="434131"/>
    <lineage>
        <taxon>Bacteria</taxon>
        <taxon>Pseudomonadati</taxon>
        <taxon>Pseudomonadota</taxon>
        <taxon>Alphaproteobacteria</taxon>
        <taxon>Rickettsiales</taxon>
        <taxon>Anaplasmataceae</taxon>
        <taxon>Neorickettsia</taxon>
    </lineage>
</organism>